<protein>
    <submittedName>
        <fullName evidence="7">Carotenoid 9,10(9',10')-cleavage dioxygenase 1-like</fullName>
    </submittedName>
</protein>
<sequence length="610" mass="68773">MSSICPYLCPHGSARRPRMATQISHLTTSLPSSLKPFFRELQQAHTRIDVWKNIKNTSRRFLDALVDSTFQFIHQPILPSQSNFAPVDEIGDAVRITSIEGEIPADFPEGVYIRNGSNPLFGTLLSTESLFGRSSNIWVEGEGMLHALSFAKDAAGRWTLFYNNRYVQSDTFKLEKERNKPCFLPAIEGDPPAILAAYVLNQLRFGKVNKYISNTNVFEHAGRVFSVAENHRPQEIDVYSLETYGNWDVDGAWDRPFTSHPKRAPGSGELVIFGVDAKKPFLVLGVLSADGKKLMHKVDLNLERSTLCHDIGVTKMYNIILDMPLTIDINRLVRGGPLIKFEKESYARIGVMPRYGDADSIKWFEVEPYCTFHIINCFETGDEVVVMGCRASESIIPGPDLGVDKFQWFSKGFKPMTKRATCPDNIFEEGFFFSRLYEWRLNMKTGGVTGRYLTGTDFSIDFPLINDHFIGLYNKYAYAQVVDSAASSICALPKYGSLAKFNLEEQVDGTAELEKHSEDLVTVEHHQLGRNKFCSGAAFVSKQGDCDEDDGWIVSFVHNEDTNASQVYIIDTKSFDSDPVVKITLPQRVPYGFHGTFISKSTQCRYKYVQ</sequence>
<evidence type="ECO:0000256" key="4">
    <source>
        <dbReference type="ARBA" id="ARBA00023004"/>
    </source>
</evidence>
<feature type="binding site" evidence="5">
    <location>
        <position position="260"/>
    </location>
    <ligand>
        <name>Fe cation</name>
        <dbReference type="ChEBI" id="CHEBI:24875"/>
        <note>catalytic</note>
    </ligand>
</feature>
<gene>
    <name evidence="7" type="primary">LOC103715599</name>
</gene>
<comment type="similarity">
    <text evidence="1">Belongs to the carotenoid oxygenase family.</text>
</comment>
<evidence type="ECO:0000256" key="1">
    <source>
        <dbReference type="ARBA" id="ARBA00006787"/>
    </source>
</evidence>
<keyword evidence="2 5" id="KW-0479">Metal-binding</keyword>
<feature type="binding site" evidence="5">
    <location>
        <position position="594"/>
    </location>
    <ligand>
        <name>Fe cation</name>
        <dbReference type="ChEBI" id="CHEBI:24875"/>
        <note>catalytic</note>
    </ligand>
</feature>
<dbReference type="GO" id="GO:0009570">
    <property type="term" value="C:chloroplast stroma"/>
    <property type="evidence" value="ECO:0007669"/>
    <property type="project" value="TreeGrafter"/>
</dbReference>
<dbReference type="GeneID" id="103715599"/>
<dbReference type="PANTHER" id="PTHR10543">
    <property type="entry name" value="BETA-CAROTENE DIOXYGENASE"/>
    <property type="match status" value="1"/>
</dbReference>
<feature type="binding site" evidence="5">
    <location>
        <position position="309"/>
    </location>
    <ligand>
        <name>Fe cation</name>
        <dbReference type="ChEBI" id="CHEBI:24875"/>
        <note>catalytic</note>
    </ligand>
</feature>
<dbReference type="GO" id="GO:0016121">
    <property type="term" value="P:carotene catabolic process"/>
    <property type="evidence" value="ECO:0007669"/>
    <property type="project" value="TreeGrafter"/>
</dbReference>
<keyword evidence="6" id="KW-1185">Reference proteome</keyword>
<dbReference type="RefSeq" id="XP_038981108.1">
    <property type="nucleotide sequence ID" value="XM_039125180.1"/>
</dbReference>
<evidence type="ECO:0000313" key="7">
    <source>
        <dbReference type="RefSeq" id="XP_038981108.1"/>
    </source>
</evidence>
<dbReference type="PANTHER" id="PTHR10543:SF145">
    <property type="entry name" value="OS09G0321200 PROTEIN"/>
    <property type="match status" value="1"/>
</dbReference>
<dbReference type="Pfam" id="PF03055">
    <property type="entry name" value="RPE65"/>
    <property type="match status" value="1"/>
</dbReference>
<keyword evidence="4 5" id="KW-0408">Iron</keyword>
<keyword evidence="3" id="KW-0223">Dioxygenase</keyword>
<keyword evidence="3" id="KW-0560">Oxidoreductase</keyword>
<reference evidence="7" key="2">
    <citation type="submission" date="2025-08" db="UniProtKB">
        <authorList>
            <consortium name="RefSeq"/>
        </authorList>
    </citation>
    <scope>IDENTIFICATION</scope>
    <source>
        <tissue evidence="7">Young leaves</tissue>
    </source>
</reference>
<dbReference type="GO" id="GO:0010436">
    <property type="term" value="F:carotenoid dioxygenase activity"/>
    <property type="evidence" value="ECO:0007669"/>
    <property type="project" value="TreeGrafter"/>
</dbReference>
<dbReference type="OrthoDB" id="763867at2759"/>
<name>A0A8B9AB06_PHODC</name>
<comment type="cofactor">
    <cofactor evidence="5">
        <name>Fe(2+)</name>
        <dbReference type="ChEBI" id="CHEBI:29033"/>
    </cofactor>
    <text evidence="5">Binds 1 Fe(2+) ion per subunit.</text>
</comment>
<reference evidence="6" key="1">
    <citation type="journal article" date="2019" name="Nat. Commun.">
        <title>Genome-wide association mapping of date palm fruit traits.</title>
        <authorList>
            <person name="Hazzouri K.M."/>
            <person name="Gros-Balthazard M."/>
            <person name="Flowers J.M."/>
            <person name="Copetti D."/>
            <person name="Lemansour A."/>
            <person name="Lebrun M."/>
            <person name="Masmoudi K."/>
            <person name="Ferrand S."/>
            <person name="Dhar M.I."/>
            <person name="Fresquez Z.A."/>
            <person name="Rosas U."/>
            <person name="Zhang J."/>
            <person name="Talag J."/>
            <person name="Lee S."/>
            <person name="Kudrna D."/>
            <person name="Powell R.F."/>
            <person name="Leitch I.J."/>
            <person name="Krueger R.R."/>
            <person name="Wing R.A."/>
            <person name="Amiri K.M.A."/>
            <person name="Purugganan M.D."/>
        </authorList>
    </citation>
    <scope>NUCLEOTIDE SEQUENCE [LARGE SCALE GENOMIC DNA]</scope>
    <source>
        <strain evidence="6">cv. Khalas</strain>
    </source>
</reference>
<evidence type="ECO:0000256" key="5">
    <source>
        <dbReference type="PIRSR" id="PIRSR604294-1"/>
    </source>
</evidence>
<dbReference type="InterPro" id="IPR004294">
    <property type="entry name" value="Carotenoid_Oase"/>
</dbReference>
<organism evidence="6 7">
    <name type="scientific">Phoenix dactylifera</name>
    <name type="common">Date palm</name>
    <dbReference type="NCBI Taxonomy" id="42345"/>
    <lineage>
        <taxon>Eukaryota</taxon>
        <taxon>Viridiplantae</taxon>
        <taxon>Streptophyta</taxon>
        <taxon>Embryophyta</taxon>
        <taxon>Tracheophyta</taxon>
        <taxon>Spermatophyta</taxon>
        <taxon>Magnoliopsida</taxon>
        <taxon>Liliopsida</taxon>
        <taxon>Arecaceae</taxon>
        <taxon>Coryphoideae</taxon>
        <taxon>Phoeniceae</taxon>
        <taxon>Phoenix</taxon>
    </lineage>
</organism>
<dbReference type="GO" id="GO:0046872">
    <property type="term" value="F:metal ion binding"/>
    <property type="evidence" value="ECO:0007669"/>
    <property type="project" value="UniProtKB-KW"/>
</dbReference>
<dbReference type="Proteomes" id="UP000228380">
    <property type="component" value="Chromosome 4"/>
</dbReference>
<evidence type="ECO:0000256" key="2">
    <source>
        <dbReference type="ARBA" id="ARBA00022723"/>
    </source>
</evidence>
<accession>A0A8B9AB06</accession>
<dbReference type="KEGG" id="pda:103715599"/>
<evidence type="ECO:0000313" key="6">
    <source>
        <dbReference type="Proteomes" id="UP000228380"/>
    </source>
</evidence>
<evidence type="ECO:0000256" key="3">
    <source>
        <dbReference type="ARBA" id="ARBA00022964"/>
    </source>
</evidence>
<feature type="binding site" evidence="5">
    <location>
        <position position="373"/>
    </location>
    <ligand>
        <name>Fe cation</name>
        <dbReference type="ChEBI" id="CHEBI:24875"/>
        <note>catalytic</note>
    </ligand>
</feature>
<dbReference type="AlphaFoldDB" id="A0A8B9AB06"/>
<proteinExistence type="inferred from homology"/>